<comment type="similarity">
    <text evidence="1">Belongs to the eIF-2-beta/eIF-5 family.</text>
</comment>
<dbReference type="PROSITE" id="PS51363">
    <property type="entry name" value="W2"/>
    <property type="match status" value="1"/>
</dbReference>
<feature type="compositionally biased region" description="Basic and acidic residues" evidence="7">
    <location>
        <begin position="170"/>
        <end position="190"/>
    </location>
</feature>
<evidence type="ECO:0000256" key="1">
    <source>
        <dbReference type="ARBA" id="ARBA00010397"/>
    </source>
</evidence>
<evidence type="ECO:0000256" key="4">
    <source>
        <dbReference type="ARBA" id="ARBA00022741"/>
    </source>
</evidence>
<keyword evidence="3" id="KW-0396">Initiation factor</keyword>
<feature type="region of interest" description="Disordered" evidence="7">
    <location>
        <begin position="423"/>
        <end position="444"/>
    </location>
</feature>
<dbReference type="InterPro" id="IPR016190">
    <property type="entry name" value="Transl_init_fac_IF2/IF5_Zn-bd"/>
</dbReference>
<dbReference type="GO" id="GO:0003743">
    <property type="term" value="F:translation initiation factor activity"/>
    <property type="evidence" value="ECO:0007669"/>
    <property type="project" value="UniProtKB-KW"/>
</dbReference>
<dbReference type="GO" id="GO:0005829">
    <property type="term" value="C:cytosol"/>
    <property type="evidence" value="ECO:0007669"/>
    <property type="project" value="TreeGrafter"/>
</dbReference>
<gene>
    <name evidence="9" type="ORF">QYM36_014631</name>
</gene>
<dbReference type="CDD" id="cd11561">
    <property type="entry name" value="W2_eIF5"/>
    <property type="match status" value="1"/>
</dbReference>
<evidence type="ECO:0000313" key="9">
    <source>
        <dbReference type="EMBL" id="KAK2706646.1"/>
    </source>
</evidence>
<dbReference type="EMBL" id="JAVRJZ010000019">
    <property type="protein sequence ID" value="KAK2706646.1"/>
    <property type="molecule type" value="Genomic_DNA"/>
</dbReference>
<evidence type="ECO:0000256" key="5">
    <source>
        <dbReference type="ARBA" id="ARBA00022917"/>
    </source>
</evidence>
<dbReference type="Gene3D" id="2.20.25.350">
    <property type="match status" value="1"/>
</dbReference>
<dbReference type="InterPro" id="IPR002735">
    <property type="entry name" value="Transl_init_fac_IF2/IF5_dom"/>
</dbReference>
<dbReference type="InterPro" id="IPR003307">
    <property type="entry name" value="W2_domain"/>
</dbReference>
<name>A0AA88KYJ9_ARTSF</name>
<dbReference type="InterPro" id="IPR045196">
    <property type="entry name" value="IF2/IF5"/>
</dbReference>
<feature type="domain" description="W2" evidence="8">
    <location>
        <begin position="239"/>
        <end position="400"/>
    </location>
</feature>
<dbReference type="SMART" id="SM00653">
    <property type="entry name" value="eIF2B_5"/>
    <property type="match status" value="1"/>
</dbReference>
<dbReference type="Pfam" id="PF02020">
    <property type="entry name" value="W2"/>
    <property type="match status" value="1"/>
</dbReference>
<dbReference type="SUPFAM" id="SSF100966">
    <property type="entry name" value="Translation initiation factor 2 beta, aIF2beta, N-terminal domain"/>
    <property type="match status" value="1"/>
</dbReference>
<protein>
    <recommendedName>
        <fullName evidence="2">Eukaryotic translation initiation factor 5</fullName>
    </recommendedName>
</protein>
<evidence type="ECO:0000259" key="8">
    <source>
        <dbReference type="PROSITE" id="PS51363"/>
    </source>
</evidence>
<keyword evidence="5" id="KW-0648">Protein biosynthesis</keyword>
<feature type="region of interest" description="Disordered" evidence="7">
    <location>
        <begin position="148"/>
        <end position="202"/>
    </location>
</feature>
<keyword evidence="4" id="KW-0547">Nucleotide-binding</keyword>
<dbReference type="AlphaFoldDB" id="A0AA88KYJ9"/>
<dbReference type="SUPFAM" id="SSF48371">
    <property type="entry name" value="ARM repeat"/>
    <property type="match status" value="1"/>
</dbReference>
<dbReference type="InterPro" id="IPR016024">
    <property type="entry name" value="ARM-type_fold"/>
</dbReference>
<organism evidence="9 10">
    <name type="scientific">Artemia franciscana</name>
    <name type="common">Brine shrimp</name>
    <name type="synonym">Artemia sanfranciscana</name>
    <dbReference type="NCBI Taxonomy" id="6661"/>
    <lineage>
        <taxon>Eukaryota</taxon>
        <taxon>Metazoa</taxon>
        <taxon>Ecdysozoa</taxon>
        <taxon>Arthropoda</taxon>
        <taxon>Crustacea</taxon>
        <taxon>Branchiopoda</taxon>
        <taxon>Anostraca</taxon>
        <taxon>Artemiidae</taxon>
        <taxon>Artemia</taxon>
    </lineage>
</organism>
<dbReference type="GO" id="GO:0071074">
    <property type="term" value="F:eukaryotic initiation factor eIF2 binding"/>
    <property type="evidence" value="ECO:0007669"/>
    <property type="project" value="TreeGrafter"/>
</dbReference>
<dbReference type="Gene3D" id="3.30.30.170">
    <property type="match status" value="1"/>
</dbReference>
<dbReference type="GO" id="GO:0005092">
    <property type="term" value="F:GDP-dissociation inhibitor activity"/>
    <property type="evidence" value="ECO:0007669"/>
    <property type="project" value="TreeGrafter"/>
</dbReference>
<evidence type="ECO:0000256" key="6">
    <source>
        <dbReference type="ARBA" id="ARBA00023134"/>
    </source>
</evidence>
<dbReference type="PANTHER" id="PTHR23001:SF7">
    <property type="entry name" value="EUKARYOTIC TRANSLATION INITIATION FACTOR 5"/>
    <property type="match status" value="1"/>
</dbReference>
<dbReference type="SUPFAM" id="SSF75689">
    <property type="entry name" value="Zinc-binding domain of translation initiation factor 2 beta"/>
    <property type="match status" value="1"/>
</dbReference>
<keyword evidence="6" id="KW-0342">GTP-binding</keyword>
<dbReference type="FunFam" id="3.30.30.170:FF:000002">
    <property type="entry name" value="Eukaryotic translation initiation factor 5"/>
    <property type="match status" value="1"/>
</dbReference>
<dbReference type="SMART" id="SM00515">
    <property type="entry name" value="eIF5C"/>
    <property type="match status" value="1"/>
</dbReference>
<accession>A0AA88KYJ9</accession>
<keyword evidence="10" id="KW-1185">Reference proteome</keyword>
<dbReference type="Pfam" id="PF01873">
    <property type="entry name" value="eIF-5_eIF-2B"/>
    <property type="match status" value="1"/>
</dbReference>
<dbReference type="GO" id="GO:0005525">
    <property type="term" value="F:GTP binding"/>
    <property type="evidence" value="ECO:0007669"/>
    <property type="project" value="UniProtKB-KW"/>
</dbReference>
<proteinExistence type="inferred from homology"/>
<dbReference type="PANTHER" id="PTHR23001">
    <property type="entry name" value="EUKARYOTIC TRANSLATION INITIATION FACTOR"/>
    <property type="match status" value="1"/>
</dbReference>
<reference evidence="9" key="1">
    <citation type="submission" date="2023-07" db="EMBL/GenBank/DDBJ databases">
        <title>Chromosome-level genome assembly of Artemia franciscana.</title>
        <authorList>
            <person name="Jo E."/>
        </authorList>
    </citation>
    <scope>NUCLEOTIDE SEQUENCE</scope>
    <source>
        <tissue evidence="9">Whole body</tissue>
    </source>
</reference>
<dbReference type="FunFam" id="2.20.25.350:FF:000001">
    <property type="entry name" value="Eukaryotic translation initiation factor 5"/>
    <property type="match status" value="1"/>
</dbReference>
<feature type="compositionally biased region" description="Basic and acidic residues" evidence="7">
    <location>
        <begin position="423"/>
        <end position="436"/>
    </location>
</feature>
<feature type="compositionally biased region" description="Acidic residues" evidence="7">
    <location>
        <begin position="191"/>
        <end position="202"/>
    </location>
</feature>
<dbReference type="InterPro" id="IPR016189">
    <property type="entry name" value="Transl_init_fac_IF2/IF5_N"/>
</dbReference>
<evidence type="ECO:0000256" key="3">
    <source>
        <dbReference type="ARBA" id="ARBA00022540"/>
    </source>
</evidence>
<dbReference type="Gene3D" id="1.25.40.180">
    <property type="match status" value="1"/>
</dbReference>
<dbReference type="Proteomes" id="UP001187531">
    <property type="component" value="Unassembled WGS sequence"/>
</dbReference>
<dbReference type="GO" id="GO:0001732">
    <property type="term" value="P:formation of cytoplasmic translation initiation complex"/>
    <property type="evidence" value="ECO:0007669"/>
    <property type="project" value="TreeGrafter"/>
</dbReference>
<sequence>MTVNVNSKTTDTFYRYKMPNILAKVEGRGNGIKTVLVNIPVVAKALGRPPMYLTRYFALELGVQSQFDSRNNRYIINGSHIASELQNLLNDFIRRFVLCSKCDNPETILSSSGKKPPVRQKCKACGHSESLDATHKLTAYIVKHPPNSELNTQKESIAELPAKSRRKVTKRDTISAKDGKESLRTKKESVNDEDDVEWSEDFSPESVKKRREALTSGIQAYAKAQFAYAKNQVICEGSEKSERDRADIFYSYVKQRKSDSTISQHDVHNDIYLKAERLGLIEKAPLILVQVLLPTNIVHELKKYKKIFIRFTIDSQEAEKSVLRGIEQLIELQKSELLPKTQHILKTLYDEDIVTADVLVRWARKPFKKSVSEEVHLAIMEKAEPLIQWLENESEGEEESDLEIVYDDKVRDIHIIKVEMKQQVKDPETETEKQEKEDIDIDAI</sequence>
<evidence type="ECO:0000313" key="10">
    <source>
        <dbReference type="Proteomes" id="UP001187531"/>
    </source>
</evidence>
<evidence type="ECO:0000256" key="2">
    <source>
        <dbReference type="ARBA" id="ARBA00018059"/>
    </source>
</evidence>
<evidence type="ECO:0000256" key="7">
    <source>
        <dbReference type="SAM" id="MobiDB-lite"/>
    </source>
</evidence>
<comment type="caution">
    <text evidence="9">The sequence shown here is derived from an EMBL/GenBank/DDBJ whole genome shotgun (WGS) entry which is preliminary data.</text>
</comment>